<dbReference type="InterPro" id="IPR036236">
    <property type="entry name" value="Znf_C2H2_sf"/>
</dbReference>
<dbReference type="SMART" id="SM00451">
    <property type="entry name" value="ZnF_U1"/>
    <property type="match status" value="1"/>
</dbReference>
<dbReference type="STRING" id="106004.A0A1Y2G220"/>
<dbReference type="PANTHER" id="PTHR31148:SF1">
    <property type="entry name" value="U1 SMALL NUCLEAR RIBONUCLEOPROTEIN C"/>
    <property type="match status" value="1"/>
</dbReference>
<comment type="caution">
    <text evidence="11">The sequence shown here is derived from an EMBL/GenBank/DDBJ whole genome shotgun (WGS) entry which is preliminary data.</text>
</comment>
<comment type="subcellular location">
    <subcellularLocation>
        <location evidence="1">Nucleus</location>
    </subcellularLocation>
</comment>
<dbReference type="AlphaFoldDB" id="A0A1Y2G220"/>
<name>A0A1Y2G220_9BASI</name>
<dbReference type="Proteomes" id="UP000193467">
    <property type="component" value="Unassembled WGS sequence"/>
</dbReference>
<proteinExistence type="predicted"/>
<evidence type="ECO:0000256" key="8">
    <source>
        <dbReference type="ARBA" id="ARBA00046357"/>
    </source>
</evidence>
<dbReference type="InterPro" id="IPR013085">
    <property type="entry name" value="U1-CZ_Znf_C2H2"/>
</dbReference>
<dbReference type="InParanoid" id="A0A1Y2G220"/>
<dbReference type="EMBL" id="MCGR01000003">
    <property type="protein sequence ID" value="ORY90925.1"/>
    <property type="molecule type" value="Genomic_DNA"/>
</dbReference>
<protein>
    <submittedName>
        <fullName evidence="11">U1 zinc finger-domain-containing protein</fullName>
    </submittedName>
</protein>
<gene>
    <name evidence="11" type="ORF">BCR35DRAFT_261496</name>
</gene>
<evidence type="ECO:0000256" key="3">
    <source>
        <dbReference type="ARBA" id="ARBA00022771"/>
    </source>
</evidence>
<feature type="compositionally biased region" description="Pro residues" evidence="9">
    <location>
        <begin position="79"/>
        <end position="91"/>
    </location>
</feature>
<keyword evidence="12" id="KW-1185">Reference proteome</keyword>
<feature type="region of interest" description="Disordered" evidence="9">
    <location>
        <begin position="64"/>
        <end position="104"/>
    </location>
</feature>
<dbReference type="OrthoDB" id="76567at2759"/>
<sequence>MGKYYCDYCDVHLTHDSASVRKAHNSGRNHLTNVREYYASLGSDKAQDLIDQIAARYEGGGGGMARQLPMGPGFQGPPGGAPPMGMAPPPGEYLFRSSSPSRSL</sequence>
<dbReference type="GO" id="GO:0008270">
    <property type="term" value="F:zinc ion binding"/>
    <property type="evidence" value="ECO:0007669"/>
    <property type="project" value="UniProtKB-KW"/>
</dbReference>
<evidence type="ECO:0000256" key="1">
    <source>
        <dbReference type="ARBA" id="ARBA00004123"/>
    </source>
</evidence>
<keyword evidence="3" id="KW-0863">Zinc-finger</keyword>
<dbReference type="SUPFAM" id="SSF57667">
    <property type="entry name" value="beta-beta-alpha zinc fingers"/>
    <property type="match status" value="1"/>
</dbReference>
<dbReference type="PIRSF" id="PIRSF037969">
    <property type="entry name" value="U1_snRNP-C"/>
    <property type="match status" value="1"/>
</dbReference>
<dbReference type="GO" id="GO:0005685">
    <property type="term" value="C:U1 snRNP"/>
    <property type="evidence" value="ECO:0007669"/>
    <property type="project" value="InterPro"/>
</dbReference>
<dbReference type="FunFam" id="3.30.160.60:FF:000059">
    <property type="entry name" value="U1 small nuclear ribonucleoprotein C"/>
    <property type="match status" value="1"/>
</dbReference>
<dbReference type="PANTHER" id="PTHR31148">
    <property type="entry name" value="U1 SMALL NUCLEAR RIBONUCLEOPROTEIN C"/>
    <property type="match status" value="1"/>
</dbReference>
<evidence type="ECO:0000256" key="4">
    <source>
        <dbReference type="ARBA" id="ARBA00022833"/>
    </source>
</evidence>
<accession>A0A1Y2G220</accession>
<evidence type="ECO:0000259" key="10">
    <source>
        <dbReference type="PROSITE" id="PS50171"/>
    </source>
</evidence>
<dbReference type="InterPro" id="IPR000690">
    <property type="entry name" value="Matrin/U1-C_Znf_C2H2"/>
</dbReference>
<evidence type="ECO:0000256" key="2">
    <source>
        <dbReference type="ARBA" id="ARBA00022723"/>
    </source>
</evidence>
<organism evidence="11 12">
    <name type="scientific">Leucosporidium creatinivorum</name>
    <dbReference type="NCBI Taxonomy" id="106004"/>
    <lineage>
        <taxon>Eukaryota</taxon>
        <taxon>Fungi</taxon>
        <taxon>Dikarya</taxon>
        <taxon>Basidiomycota</taxon>
        <taxon>Pucciniomycotina</taxon>
        <taxon>Microbotryomycetes</taxon>
        <taxon>Leucosporidiales</taxon>
        <taxon>Leucosporidium</taxon>
    </lineage>
</organism>
<dbReference type="InterPro" id="IPR017340">
    <property type="entry name" value="U1_snRNP-C"/>
</dbReference>
<dbReference type="InterPro" id="IPR003604">
    <property type="entry name" value="Matrin/U1-like-C_Znf_C2H2"/>
</dbReference>
<evidence type="ECO:0000313" key="12">
    <source>
        <dbReference type="Proteomes" id="UP000193467"/>
    </source>
</evidence>
<keyword evidence="4" id="KW-0862">Zinc</keyword>
<dbReference type="GO" id="GO:0000395">
    <property type="term" value="P:mRNA 5'-splice site recognition"/>
    <property type="evidence" value="ECO:0007669"/>
    <property type="project" value="InterPro"/>
</dbReference>
<comment type="subunit">
    <text evidence="8">Component of the U1 snRNP. The U1 snRNP is composed of the U1 snRNA and the 7 core Sm proteins SNRPB, SNRPD1, SNRPD2, SNRPD3, SNRPE, SNRPF and SNRPG that assemble in a heptameric protein ring on the Sm site of the small nuclear RNA to form the core snRNP, and at least 3 U1 snRNP-specific proteins SNRNP70/U1-70K, SNRPA/U1-A and SNRPC/U1-C. SNRPC/U1-C interacts with U1 snRNA and the 5' splice-site region of the pre-mRNA. Interacts (via N-terminus) with TIA1 (via C-terminus); thereby promoting spliceosomal U1 snRNP recruitment to 5' splice sites.</text>
</comment>
<keyword evidence="7" id="KW-0687">Ribonucleoprotein</keyword>
<evidence type="ECO:0000256" key="7">
    <source>
        <dbReference type="ARBA" id="ARBA00023274"/>
    </source>
</evidence>
<feature type="domain" description="Matrin-type" evidence="10">
    <location>
        <begin position="4"/>
        <end position="36"/>
    </location>
</feature>
<keyword evidence="5" id="KW-0694">RNA-binding</keyword>
<evidence type="ECO:0000313" key="11">
    <source>
        <dbReference type="EMBL" id="ORY90925.1"/>
    </source>
</evidence>
<dbReference type="PROSITE" id="PS50171">
    <property type="entry name" value="ZF_MATRIN"/>
    <property type="match status" value="1"/>
</dbReference>
<keyword evidence="2" id="KW-0479">Metal-binding</keyword>
<evidence type="ECO:0000256" key="5">
    <source>
        <dbReference type="ARBA" id="ARBA00022884"/>
    </source>
</evidence>
<reference evidence="11 12" key="1">
    <citation type="submission" date="2016-07" db="EMBL/GenBank/DDBJ databases">
        <title>Pervasive Adenine N6-methylation of Active Genes in Fungi.</title>
        <authorList>
            <consortium name="DOE Joint Genome Institute"/>
            <person name="Mondo S.J."/>
            <person name="Dannebaum R.O."/>
            <person name="Kuo R.C."/>
            <person name="Labutti K."/>
            <person name="Haridas S."/>
            <person name="Kuo A."/>
            <person name="Salamov A."/>
            <person name="Ahrendt S.R."/>
            <person name="Lipzen A."/>
            <person name="Sullivan W."/>
            <person name="Andreopoulos W.B."/>
            <person name="Clum A."/>
            <person name="Lindquist E."/>
            <person name="Daum C."/>
            <person name="Ramamoorthy G.K."/>
            <person name="Gryganskyi A."/>
            <person name="Culley D."/>
            <person name="Magnuson J.K."/>
            <person name="James T.Y."/>
            <person name="O'Malley M.A."/>
            <person name="Stajich J.E."/>
            <person name="Spatafora J.W."/>
            <person name="Visel A."/>
            <person name="Grigoriev I.V."/>
        </authorList>
    </citation>
    <scope>NUCLEOTIDE SEQUENCE [LARGE SCALE GENOMIC DNA]</scope>
    <source>
        <strain evidence="11 12">62-1032</strain>
    </source>
</reference>
<evidence type="ECO:0000256" key="6">
    <source>
        <dbReference type="ARBA" id="ARBA00023242"/>
    </source>
</evidence>
<dbReference type="GO" id="GO:0030627">
    <property type="term" value="F:pre-mRNA 5'-splice site binding"/>
    <property type="evidence" value="ECO:0007669"/>
    <property type="project" value="InterPro"/>
</dbReference>
<keyword evidence="6" id="KW-0539">Nucleus</keyword>
<dbReference type="Gene3D" id="3.30.160.60">
    <property type="entry name" value="Classic Zinc Finger"/>
    <property type="match status" value="1"/>
</dbReference>
<evidence type="ECO:0000256" key="9">
    <source>
        <dbReference type="SAM" id="MobiDB-lite"/>
    </source>
</evidence>
<dbReference type="Pfam" id="PF06220">
    <property type="entry name" value="zf-U1"/>
    <property type="match status" value="1"/>
</dbReference>